<dbReference type="Gene3D" id="1.10.3720.10">
    <property type="entry name" value="MetI-like"/>
    <property type="match status" value="2"/>
</dbReference>
<protein>
    <submittedName>
        <fullName evidence="10">Iron ABC transporter permease</fullName>
    </submittedName>
</protein>
<evidence type="ECO:0000256" key="4">
    <source>
        <dbReference type="ARBA" id="ARBA00022519"/>
    </source>
</evidence>
<feature type="transmembrane region" description="Helical" evidence="8">
    <location>
        <begin position="195"/>
        <end position="218"/>
    </location>
</feature>
<dbReference type="SUPFAM" id="SSF161098">
    <property type="entry name" value="MetI-like"/>
    <property type="match status" value="2"/>
</dbReference>
<evidence type="ECO:0000313" key="11">
    <source>
        <dbReference type="Proteomes" id="UP000594468"/>
    </source>
</evidence>
<reference evidence="10 11" key="1">
    <citation type="submission" date="2020-02" db="EMBL/GenBank/DDBJ databases">
        <authorList>
            <person name="Zheng R.K."/>
            <person name="Sun C.M."/>
        </authorList>
    </citation>
    <scope>NUCLEOTIDE SEQUENCE [LARGE SCALE GENOMIC DNA]</scope>
    <source>
        <strain evidence="11">rifampicinis</strain>
    </source>
</reference>
<feature type="transmembrane region" description="Helical" evidence="8">
    <location>
        <begin position="283"/>
        <end position="309"/>
    </location>
</feature>
<proteinExistence type="inferred from homology"/>
<feature type="domain" description="ABC transmembrane type-1" evidence="9">
    <location>
        <begin position="49"/>
        <end position="256"/>
    </location>
</feature>
<dbReference type="EMBL" id="CP062983">
    <property type="protein sequence ID" value="QPC85212.1"/>
    <property type="molecule type" value="Genomic_DNA"/>
</dbReference>
<feature type="transmembrane region" description="Helical" evidence="8">
    <location>
        <begin position="468"/>
        <end position="491"/>
    </location>
</feature>
<name>A0A7S8IGY3_9CHLR</name>
<feature type="transmembrane region" description="Helical" evidence="8">
    <location>
        <begin position="87"/>
        <end position="109"/>
    </location>
</feature>
<keyword evidence="2 8" id="KW-0813">Transport</keyword>
<dbReference type="PANTHER" id="PTHR43357:SF4">
    <property type="entry name" value="INNER MEMBRANE ABC TRANSPORTER PERMEASE PROTEIN YDCV"/>
    <property type="match status" value="1"/>
</dbReference>
<dbReference type="PROSITE" id="PS50928">
    <property type="entry name" value="ABC_TM1"/>
    <property type="match status" value="2"/>
</dbReference>
<evidence type="ECO:0000256" key="8">
    <source>
        <dbReference type="RuleBase" id="RU363032"/>
    </source>
</evidence>
<keyword evidence="5 8" id="KW-0812">Transmembrane</keyword>
<dbReference type="AlphaFoldDB" id="A0A7S8IGY3"/>
<evidence type="ECO:0000256" key="7">
    <source>
        <dbReference type="ARBA" id="ARBA00023136"/>
    </source>
</evidence>
<feature type="transmembrane region" description="Helical" evidence="8">
    <location>
        <begin position="49"/>
        <end position="75"/>
    </location>
</feature>
<accession>A0A7S8IGY3</accession>
<dbReference type="GO" id="GO:0005886">
    <property type="term" value="C:plasma membrane"/>
    <property type="evidence" value="ECO:0007669"/>
    <property type="project" value="UniProtKB-SubCell"/>
</dbReference>
<organism evidence="10 11">
    <name type="scientific">Phototrophicus methaneseepsis</name>
    <dbReference type="NCBI Taxonomy" id="2710758"/>
    <lineage>
        <taxon>Bacteria</taxon>
        <taxon>Bacillati</taxon>
        <taxon>Chloroflexota</taxon>
        <taxon>Candidatus Thermofontia</taxon>
        <taxon>Phototrophicales</taxon>
        <taxon>Phototrophicaceae</taxon>
        <taxon>Phototrophicus</taxon>
    </lineage>
</organism>
<keyword evidence="4" id="KW-0997">Cell inner membrane</keyword>
<evidence type="ECO:0000259" key="9">
    <source>
        <dbReference type="PROSITE" id="PS50928"/>
    </source>
</evidence>
<dbReference type="KEGG" id="pmet:G4Y79_14440"/>
<comment type="subcellular location">
    <subcellularLocation>
        <location evidence="1">Cell inner membrane</location>
        <topology evidence="1">Multi-pass membrane protein</topology>
    </subcellularLocation>
    <subcellularLocation>
        <location evidence="8">Cell membrane</location>
        <topology evidence="8">Multi-pass membrane protein</topology>
    </subcellularLocation>
</comment>
<feature type="transmembrane region" description="Helical" evidence="8">
    <location>
        <begin position="238"/>
        <end position="259"/>
    </location>
</feature>
<gene>
    <name evidence="10" type="ORF">G4Y79_14440</name>
</gene>
<dbReference type="GO" id="GO:0055085">
    <property type="term" value="P:transmembrane transport"/>
    <property type="evidence" value="ECO:0007669"/>
    <property type="project" value="InterPro"/>
</dbReference>
<feature type="transmembrane region" description="Helical" evidence="8">
    <location>
        <begin position="412"/>
        <end position="432"/>
    </location>
</feature>
<keyword evidence="7 8" id="KW-0472">Membrane</keyword>
<feature type="transmembrane region" description="Helical" evidence="8">
    <location>
        <begin position="129"/>
        <end position="148"/>
    </location>
</feature>
<evidence type="ECO:0000256" key="5">
    <source>
        <dbReference type="ARBA" id="ARBA00022692"/>
    </source>
</evidence>
<evidence type="ECO:0000256" key="1">
    <source>
        <dbReference type="ARBA" id="ARBA00004429"/>
    </source>
</evidence>
<feature type="transmembrane region" description="Helical" evidence="8">
    <location>
        <begin position="514"/>
        <end position="535"/>
    </location>
</feature>
<sequence>MLLVPVLFLGIFFVYPLVSIFDLSLRPDGVLDLSGFLRLATSDYYRDTLWFTLLQASLSTLLTIILAIPGAYVFVHYRFPGRSLLMSLMTLPFVLPTVVVAAAFLALIGPRGLLNTTLMTWFGLETAPIQLTQTLTLILIVHVFYNYAVALRMIAGYWAGLSARIEDAARTLGAHGWRLWWYVRLPMLRPAITSAALLVFIFTFTSFGVVLILGGIRFATLEVQIYYQARNLLNLPMAAALSLVQIGIMLVMMIVYTRLQQRMTSASTRAPIQPNRPSTTKDWLLLGGNLLFMALMLVMPLLALVLRAITVDGQFSLAYFTGLSMNPRDSILFVPPAVAVRNSLFFAGITTVFALLLGTITAYLIGSRTLPRWIGAVFDPLFMLPLATSAVTLGFGFIIALDEPPLDLRSSWVLIPIAHTLVAMPFVVRSVLPALRNIPASVQEAAQVLGASPWQVWRWIDLPLLSRGLVVGATFAFAVSMGEFGASVFVARPDTPTMPVVIFRLLGQPGAENYGQALALSTLLLLVCLSSFVAIERFRDIGVGEF</sequence>
<keyword evidence="6 8" id="KW-1133">Transmembrane helix</keyword>
<feature type="transmembrane region" description="Helical" evidence="8">
    <location>
        <begin position="344"/>
        <end position="365"/>
    </location>
</feature>
<dbReference type="Proteomes" id="UP000594468">
    <property type="component" value="Chromosome"/>
</dbReference>
<dbReference type="Pfam" id="PF00528">
    <property type="entry name" value="BPD_transp_1"/>
    <property type="match status" value="2"/>
</dbReference>
<dbReference type="CDD" id="cd06261">
    <property type="entry name" value="TM_PBP2"/>
    <property type="match status" value="2"/>
</dbReference>
<feature type="transmembrane region" description="Helical" evidence="8">
    <location>
        <begin position="377"/>
        <end position="400"/>
    </location>
</feature>
<dbReference type="InterPro" id="IPR035906">
    <property type="entry name" value="MetI-like_sf"/>
</dbReference>
<evidence type="ECO:0000256" key="2">
    <source>
        <dbReference type="ARBA" id="ARBA00022448"/>
    </source>
</evidence>
<feature type="domain" description="ABC transmembrane type-1" evidence="9">
    <location>
        <begin position="340"/>
        <end position="535"/>
    </location>
</feature>
<evidence type="ECO:0000313" key="10">
    <source>
        <dbReference type="EMBL" id="QPC85212.1"/>
    </source>
</evidence>
<comment type="similarity">
    <text evidence="8">Belongs to the binding-protein-dependent transport system permease family.</text>
</comment>
<keyword evidence="3" id="KW-1003">Cell membrane</keyword>
<dbReference type="PANTHER" id="PTHR43357">
    <property type="entry name" value="INNER MEMBRANE ABC TRANSPORTER PERMEASE PROTEIN YDCV"/>
    <property type="match status" value="1"/>
</dbReference>
<dbReference type="InterPro" id="IPR000515">
    <property type="entry name" value="MetI-like"/>
</dbReference>
<keyword evidence="11" id="KW-1185">Reference proteome</keyword>
<evidence type="ECO:0000256" key="3">
    <source>
        <dbReference type="ARBA" id="ARBA00022475"/>
    </source>
</evidence>
<evidence type="ECO:0000256" key="6">
    <source>
        <dbReference type="ARBA" id="ARBA00022989"/>
    </source>
</evidence>